<keyword evidence="3" id="KW-1185">Reference proteome</keyword>
<dbReference type="PDB" id="5OXE">
    <property type="method" value="EM"/>
    <property type="resolution" value="3.70 A"/>
    <property type="chains" value="A=1-81"/>
</dbReference>
<feature type="transmembrane region" description="Helical" evidence="1">
    <location>
        <begin position="53"/>
        <end position="73"/>
    </location>
</feature>
<keyword evidence="4" id="KW-0002">3D-structure</keyword>
<evidence type="ECO:0000256" key="1">
    <source>
        <dbReference type="SAM" id="Phobius"/>
    </source>
</evidence>
<evidence type="ECO:0000313" key="3">
    <source>
        <dbReference type="Proteomes" id="UP000011271"/>
    </source>
</evidence>
<dbReference type="SMR" id="D4QF72"/>
<dbReference type="EMBL" id="AB537968">
    <property type="protein sequence ID" value="BAJ06116.1"/>
    <property type="molecule type" value="Genomic_DNA"/>
</dbReference>
<reference evidence="4" key="2">
    <citation type="journal article" date="2017" name="Nat. Commun.">
        <title>Unique architecture of thermophilic archaeal virus APBV1 and its genome packaging.</title>
        <authorList>
            <person name="Ptchelkine D."/>
            <person name="Gillum A."/>
            <person name="Mochizuki T."/>
            <person name="Lucas-Staat S."/>
            <person name="Liu Y."/>
            <person name="Krupovic M."/>
            <person name="Phillips S.E.V."/>
            <person name="Prangishvili D."/>
            <person name="Huiskonen J.T."/>
        </authorList>
    </citation>
    <scope>STRUCTURE BY ELECTRON MICROSCOPY (3.70 ANGSTROMS)</scope>
</reference>
<accession>D4QF72</accession>
<keyword evidence="1" id="KW-0472">Membrane</keyword>
<protein>
    <submittedName>
        <fullName evidence="2">Major virion protein</fullName>
    </submittedName>
</protein>
<dbReference type="Proteomes" id="UP000011271">
    <property type="component" value="Segment"/>
</dbReference>
<evidence type="ECO:0000313" key="2">
    <source>
        <dbReference type="EMBL" id="BAJ06116.1"/>
    </source>
</evidence>
<keyword evidence="1" id="KW-0812">Transmembrane</keyword>
<name>D4QF72_APBV1</name>
<sequence>MAPKATLVKKFKGLAVGVGALLAAPPIMGLASYAVNGISSYLSITINSTTYDFAPLAQAVMVFGGIGLVAYGLHRILGRGL</sequence>
<keyword evidence="1" id="KW-1133">Transmembrane helix</keyword>
<proteinExistence type="evidence at protein level"/>
<evidence type="ECO:0007829" key="4">
    <source>
        <dbReference type="PDB" id="5OXE"/>
    </source>
</evidence>
<organism evidence="2 3">
    <name type="scientific">Aeropyrum pernix bacilliform virus 1 (isolate -/Japan/Tanaka/2005)</name>
    <name type="common">APBV1</name>
    <dbReference type="NCBI Taxonomy" id="1289471"/>
    <lineage>
        <taxon>Viruses</taxon>
        <taxon>Viruses incertae sedis</taxon>
        <taxon>Clavaviridae</taxon>
        <taxon>Clavavirus</taxon>
        <taxon>Clavavirus yamagawaense</taxon>
    </lineage>
</organism>
<dbReference type="EMDB" id="EMD-3857"/>
<dbReference type="PDBsum" id="5OXE"/>
<reference evidence="2 3" key="1">
    <citation type="journal article" date="2010" name="Virology">
        <title>Diversity of viruses of the hyperthermophilic archaeal genus Aeropyrum, and isolation of the Aeropyrum pernix bacilliform virus 1, APBV1, the first representative of the family Clavaviridae.</title>
        <authorList>
            <person name="Mochizuki T."/>
            <person name="Yoshida T."/>
            <person name="Tanaka R."/>
            <person name="Forterre P."/>
            <person name="Sako Y."/>
            <person name="Prangishvili D."/>
        </authorList>
    </citation>
    <scope>NUCLEOTIDE SEQUENCE [LARGE SCALE GENOMIC DNA]</scope>
    <source>
        <strain evidence="3">Isolate -/Japan/Tanaka/2005</strain>
    </source>
</reference>
<organismHost>
    <name type="scientific">Aeropyrum pernix</name>
    <dbReference type="NCBI Taxonomy" id="56636"/>
</organismHost>